<feature type="region of interest" description="Disordered" evidence="13">
    <location>
        <begin position="1"/>
        <end position="34"/>
    </location>
</feature>
<feature type="transmembrane region" description="Helical" evidence="12">
    <location>
        <begin position="245"/>
        <end position="268"/>
    </location>
</feature>
<comment type="function">
    <text evidence="12">Na(+)/H(+) antiporter that extrudes sodium in exchange for external protons.</text>
</comment>
<evidence type="ECO:0000313" key="15">
    <source>
        <dbReference type="EMBL" id="VZO35836.1"/>
    </source>
</evidence>
<evidence type="ECO:0000256" key="1">
    <source>
        <dbReference type="ARBA" id="ARBA00004429"/>
    </source>
</evidence>
<evidence type="ECO:0000256" key="9">
    <source>
        <dbReference type="ARBA" id="ARBA00023065"/>
    </source>
</evidence>
<feature type="compositionally biased region" description="Polar residues" evidence="13">
    <location>
        <begin position="1"/>
        <end position="13"/>
    </location>
</feature>
<dbReference type="Gene3D" id="1.20.1530.10">
    <property type="entry name" value="Na+/H+ antiporter like domain"/>
    <property type="match status" value="1"/>
</dbReference>
<comment type="caution">
    <text evidence="15">The sequence shown here is derived from an EMBL/GenBank/DDBJ whole genome shotgun (WGS) entry which is preliminary data.</text>
</comment>
<evidence type="ECO:0000256" key="8">
    <source>
        <dbReference type="ARBA" id="ARBA00023053"/>
    </source>
</evidence>
<evidence type="ECO:0000256" key="2">
    <source>
        <dbReference type="ARBA" id="ARBA00007006"/>
    </source>
</evidence>
<dbReference type="GO" id="GO:0005886">
    <property type="term" value="C:plasma membrane"/>
    <property type="evidence" value="ECO:0007669"/>
    <property type="project" value="UniProtKB-SubCell"/>
</dbReference>
<evidence type="ECO:0000256" key="6">
    <source>
        <dbReference type="ARBA" id="ARBA00022692"/>
    </source>
</evidence>
<feature type="transmembrane region" description="Helical" evidence="12">
    <location>
        <begin position="49"/>
        <end position="71"/>
    </location>
</feature>
<evidence type="ECO:0000256" key="4">
    <source>
        <dbReference type="ARBA" id="ARBA00022449"/>
    </source>
</evidence>
<evidence type="ECO:0000256" key="13">
    <source>
        <dbReference type="SAM" id="MobiDB-lite"/>
    </source>
</evidence>
<dbReference type="Proteomes" id="UP000419743">
    <property type="component" value="Unassembled WGS sequence"/>
</dbReference>
<dbReference type="Pfam" id="PF06965">
    <property type="entry name" value="Na_H_antiport_1"/>
    <property type="match status" value="1"/>
</dbReference>
<dbReference type="InterPro" id="IPR036249">
    <property type="entry name" value="Thioredoxin-like_sf"/>
</dbReference>
<feature type="transmembrane region" description="Helical" evidence="12">
    <location>
        <begin position="397"/>
        <end position="423"/>
    </location>
</feature>
<dbReference type="PANTHER" id="PTHR30341:SF0">
    <property type="entry name" value="NA(+)_H(+) ANTIPORTER NHAA"/>
    <property type="match status" value="1"/>
</dbReference>
<evidence type="ECO:0000256" key="5">
    <source>
        <dbReference type="ARBA" id="ARBA00022475"/>
    </source>
</evidence>
<name>A0A7M4DFZ3_9MICO</name>
<keyword evidence="6 12" id="KW-0812">Transmembrane</keyword>
<dbReference type="InterPro" id="IPR023171">
    <property type="entry name" value="Na/H_antiporter_dom_sf"/>
</dbReference>
<feature type="transmembrane region" description="Helical" evidence="12">
    <location>
        <begin position="435"/>
        <end position="455"/>
    </location>
</feature>
<keyword evidence="7 12" id="KW-1133">Transmembrane helix</keyword>
<dbReference type="EMBL" id="CACRYJ010000016">
    <property type="protein sequence ID" value="VZO35836.1"/>
    <property type="molecule type" value="Genomic_DNA"/>
</dbReference>
<dbReference type="AlphaFoldDB" id="A0A7M4DFZ3"/>
<comment type="similarity">
    <text evidence="12">Belongs to the NhaA Na(+)/H(+) (TC 2.A.33) antiporter family.</text>
</comment>
<dbReference type="PANTHER" id="PTHR30341">
    <property type="entry name" value="SODIUM ION/PROTON ANTIPORTER NHAA-RELATED"/>
    <property type="match status" value="1"/>
</dbReference>
<proteinExistence type="inferred from homology"/>
<keyword evidence="11 12" id="KW-0739">Sodium transport</keyword>
<sequence>MSTNSTDSTSAGSADQRADPPRRPDGDEPQSRTHRKHLIGQLPGPLRSFLATEAGGATLLLVAAALAVIWANSPWSASYEALWDADAVIGLGPWMLEMHLGHWVNDGLMVVFFFVIGLEVRQELATGELTDRRRVVVPVLAGIGGMLVPAAIYLALNAGTEAAHGWGIVIGTDTAFLLGALALVGPAVSTQLRIFLLTLTVVDDLVAVSVIGVAYSDDLDLGALAFAVVCLIGLVVLSRFRVWRAWPYVLTVVVLWLATLASGVHPSIAGMAAGLLVPAFLPRRQEVEGAARLFAAFRQSPRPDSGLTVQAGVARSISVNERLQTVLHPWTSYLIVPVFALANAGVDLRGGVLADALGSPVTWGVVAGLVLGKTVGISLGAFAGVRARLGSLPQGVAPGHVVGGAALSGIGFTVSLLIVDLAFGDSVIADEARVGVLLAAVLAVAVGALVFRLAARFRGETNASLPMVLSDPVDPVRDHIRGPVDAPLTLVEYGDFECPFCGKATGVARELREHYGDDLRYVFRHLPLPDLHPHAELAAVAAEAAAHQGRFWEMHDLLFRRQDELEVEDLVGYAADLGLDVEVFMRGVDKETLRRRVREDVASAEASGARGTPTFFVGERRHLGPHDTASLIAALEASRAPA</sequence>
<accession>A0A7M4DFZ3</accession>
<dbReference type="Gene3D" id="3.40.30.10">
    <property type="entry name" value="Glutaredoxin"/>
    <property type="match status" value="1"/>
</dbReference>
<dbReference type="Pfam" id="PF13462">
    <property type="entry name" value="Thioredoxin_4"/>
    <property type="match status" value="1"/>
</dbReference>
<evidence type="ECO:0000256" key="12">
    <source>
        <dbReference type="HAMAP-Rule" id="MF_01844"/>
    </source>
</evidence>
<evidence type="ECO:0000256" key="10">
    <source>
        <dbReference type="ARBA" id="ARBA00023136"/>
    </source>
</evidence>
<dbReference type="GO" id="GO:0015385">
    <property type="term" value="F:sodium:proton antiporter activity"/>
    <property type="evidence" value="ECO:0007669"/>
    <property type="project" value="UniProtKB-UniRule"/>
</dbReference>
<dbReference type="HAMAP" id="MF_01844">
    <property type="entry name" value="NhaA"/>
    <property type="match status" value="1"/>
</dbReference>
<dbReference type="SUPFAM" id="SSF52833">
    <property type="entry name" value="Thioredoxin-like"/>
    <property type="match status" value="1"/>
</dbReference>
<keyword evidence="9 12" id="KW-0406">Ion transport</keyword>
<dbReference type="InterPro" id="IPR004670">
    <property type="entry name" value="NhaA"/>
</dbReference>
<keyword evidence="5 12" id="KW-1003">Cell membrane</keyword>
<gene>
    <name evidence="15" type="primary">nhaA_1</name>
    <name evidence="12" type="synonym">nhaA</name>
    <name evidence="15" type="ORF">HALOF300_01038</name>
</gene>
<keyword evidence="10 12" id="KW-0472">Membrane</keyword>
<dbReference type="InterPro" id="IPR013766">
    <property type="entry name" value="Thioredoxin_domain"/>
</dbReference>
<evidence type="ECO:0000313" key="16">
    <source>
        <dbReference type="Proteomes" id="UP000419743"/>
    </source>
</evidence>
<keyword evidence="16" id="KW-1185">Reference proteome</keyword>
<keyword evidence="3 12" id="KW-0813">Transport</keyword>
<comment type="similarity">
    <text evidence="2">In the N-terminal section; belongs to the NhaA Na(+)/H(+) (TC 2.A.33) antiporter family.</text>
</comment>
<feature type="transmembrane region" description="Helical" evidence="12">
    <location>
        <begin position="361"/>
        <end position="385"/>
    </location>
</feature>
<feature type="transmembrane region" description="Helical" evidence="12">
    <location>
        <begin position="100"/>
        <end position="120"/>
    </location>
</feature>
<feature type="domain" description="Thioredoxin" evidence="14">
    <location>
        <begin position="442"/>
        <end position="640"/>
    </location>
</feature>
<organism evidence="15 16">
    <name type="scientific">Occultella aeris</name>
    <dbReference type="NCBI Taxonomy" id="2761496"/>
    <lineage>
        <taxon>Bacteria</taxon>
        <taxon>Bacillati</taxon>
        <taxon>Actinomycetota</taxon>
        <taxon>Actinomycetes</taxon>
        <taxon>Micrococcales</taxon>
        <taxon>Ruaniaceae</taxon>
        <taxon>Occultella</taxon>
    </lineage>
</organism>
<reference evidence="15 16" key="1">
    <citation type="submission" date="2019-11" db="EMBL/GenBank/DDBJ databases">
        <authorList>
            <person name="Criscuolo A."/>
        </authorList>
    </citation>
    <scope>NUCLEOTIDE SEQUENCE [LARGE SCALE GENOMIC DNA]</scope>
    <source>
        <strain evidence="15">CIP111667</strain>
    </source>
</reference>
<protein>
    <recommendedName>
        <fullName evidence="12">Na(+)/H(+) antiporter NhaA</fullName>
    </recommendedName>
    <alternativeName>
        <fullName evidence="12">Sodium/proton antiporter NhaA</fullName>
    </alternativeName>
</protein>
<evidence type="ECO:0000259" key="14">
    <source>
        <dbReference type="PROSITE" id="PS51352"/>
    </source>
</evidence>
<feature type="transmembrane region" description="Helical" evidence="12">
    <location>
        <begin position="162"/>
        <end position="183"/>
    </location>
</feature>
<comment type="catalytic activity">
    <reaction evidence="12">
        <text>Na(+)(in) + 2 H(+)(out) = Na(+)(out) + 2 H(+)(in)</text>
        <dbReference type="Rhea" id="RHEA:29251"/>
        <dbReference type="ChEBI" id="CHEBI:15378"/>
        <dbReference type="ChEBI" id="CHEBI:29101"/>
    </reaction>
</comment>
<evidence type="ECO:0000256" key="11">
    <source>
        <dbReference type="ARBA" id="ARBA00023201"/>
    </source>
</evidence>
<dbReference type="PROSITE" id="PS51352">
    <property type="entry name" value="THIOREDOXIN_2"/>
    <property type="match status" value="1"/>
</dbReference>
<feature type="compositionally biased region" description="Basic and acidic residues" evidence="13">
    <location>
        <begin position="16"/>
        <end position="31"/>
    </location>
</feature>
<feature type="transmembrane region" description="Helical" evidence="12">
    <location>
        <begin position="221"/>
        <end position="238"/>
    </location>
</feature>
<evidence type="ECO:0000256" key="7">
    <source>
        <dbReference type="ARBA" id="ARBA00022989"/>
    </source>
</evidence>
<comment type="subcellular location">
    <subcellularLocation>
        <location evidence="1">Cell inner membrane</location>
        <topology evidence="1">Multi-pass membrane protein</topology>
    </subcellularLocation>
    <subcellularLocation>
        <location evidence="12">Cell membrane</location>
        <topology evidence="12">Multi-pass membrane protein</topology>
    </subcellularLocation>
</comment>
<evidence type="ECO:0000256" key="3">
    <source>
        <dbReference type="ARBA" id="ARBA00022448"/>
    </source>
</evidence>
<feature type="transmembrane region" description="Helical" evidence="12">
    <location>
        <begin position="195"/>
        <end position="215"/>
    </location>
</feature>
<keyword evidence="4 12" id="KW-0050">Antiport</keyword>
<keyword evidence="8 12" id="KW-0915">Sodium</keyword>
<feature type="transmembrane region" description="Helical" evidence="12">
    <location>
        <begin position="135"/>
        <end position="156"/>
    </location>
</feature>
<dbReference type="GO" id="GO:0006885">
    <property type="term" value="P:regulation of pH"/>
    <property type="evidence" value="ECO:0007669"/>
    <property type="project" value="UniProtKB-UniRule"/>
</dbReference>
<dbReference type="NCBIfam" id="TIGR00773">
    <property type="entry name" value="NhaA"/>
    <property type="match status" value="1"/>
</dbReference>
<dbReference type="InterPro" id="IPR012336">
    <property type="entry name" value="Thioredoxin-like_fold"/>
</dbReference>